<name>A0A1I4Q3M1_9BACI</name>
<dbReference type="SUPFAM" id="SSF46689">
    <property type="entry name" value="Homeodomain-like"/>
    <property type="match status" value="1"/>
</dbReference>
<dbReference type="InterPro" id="IPR051839">
    <property type="entry name" value="RD_transcriptional_regulator"/>
</dbReference>
<dbReference type="GO" id="GO:0003677">
    <property type="term" value="F:DNA binding"/>
    <property type="evidence" value="ECO:0007669"/>
    <property type="project" value="InterPro"/>
</dbReference>
<reference evidence="1 2" key="1">
    <citation type="submission" date="2016-10" db="EMBL/GenBank/DDBJ databases">
        <authorList>
            <person name="de Groot N.N."/>
        </authorList>
    </citation>
    <scope>NUCLEOTIDE SEQUENCE [LARGE SCALE GENOMIC DNA]</scope>
    <source>
        <strain evidence="1 2">CGMCC 1.6134</strain>
    </source>
</reference>
<accession>A0A1I4Q3M1</accession>
<gene>
    <name evidence="1" type="ORF">SAMN04488054_13618</name>
</gene>
<dbReference type="Proteomes" id="UP000199668">
    <property type="component" value="Unassembled WGS sequence"/>
</dbReference>
<sequence>MTKRNRRSFTPEFKKQIVQLYEGGKPRQEIIREYELTSSSFDRWVSQYHDTGSFKEEDNRSPEEKELIKLRKENQRLNMENDILKQAALIMGRK</sequence>
<dbReference type="Gene3D" id="1.10.10.60">
    <property type="entry name" value="Homeodomain-like"/>
    <property type="match status" value="1"/>
</dbReference>
<dbReference type="PANTHER" id="PTHR33215:SF11">
    <property type="entry name" value="BLR1542 PROTEIN"/>
    <property type="match status" value="1"/>
</dbReference>
<dbReference type="AlphaFoldDB" id="A0A1I4Q3M1"/>
<keyword evidence="2" id="KW-1185">Reference proteome</keyword>
<dbReference type="PANTHER" id="PTHR33215">
    <property type="entry name" value="PROTEIN DISTAL ANTENNA"/>
    <property type="match status" value="1"/>
</dbReference>
<protein>
    <submittedName>
        <fullName evidence="1">Transposase</fullName>
    </submittedName>
</protein>
<dbReference type="GO" id="GO:0004803">
    <property type="term" value="F:transposase activity"/>
    <property type="evidence" value="ECO:0007669"/>
    <property type="project" value="InterPro"/>
</dbReference>
<evidence type="ECO:0000313" key="2">
    <source>
        <dbReference type="Proteomes" id="UP000199668"/>
    </source>
</evidence>
<dbReference type="GO" id="GO:0006313">
    <property type="term" value="P:DNA transposition"/>
    <property type="evidence" value="ECO:0007669"/>
    <property type="project" value="InterPro"/>
</dbReference>
<dbReference type="InterPro" id="IPR009057">
    <property type="entry name" value="Homeodomain-like_sf"/>
</dbReference>
<evidence type="ECO:0000313" key="1">
    <source>
        <dbReference type="EMBL" id="SFM34624.1"/>
    </source>
</evidence>
<dbReference type="STRING" id="266892.SAMN04488054_13618"/>
<proteinExistence type="predicted"/>
<organism evidence="1 2">
    <name type="scientific">Salibacterium qingdaonense</name>
    <dbReference type="NCBI Taxonomy" id="266892"/>
    <lineage>
        <taxon>Bacteria</taxon>
        <taxon>Bacillati</taxon>
        <taxon>Bacillota</taxon>
        <taxon>Bacilli</taxon>
        <taxon>Bacillales</taxon>
        <taxon>Bacillaceae</taxon>
    </lineage>
</organism>
<dbReference type="Pfam" id="PF01527">
    <property type="entry name" value="HTH_Tnp_1"/>
    <property type="match status" value="1"/>
</dbReference>
<dbReference type="InterPro" id="IPR002514">
    <property type="entry name" value="Transposase_8"/>
</dbReference>
<dbReference type="EMBL" id="FOTY01000036">
    <property type="protein sequence ID" value="SFM34624.1"/>
    <property type="molecule type" value="Genomic_DNA"/>
</dbReference>